<proteinExistence type="predicted"/>
<dbReference type="InterPro" id="IPR006558">
    <property type="entry name" value="LamG-like"/>
</dbReference>
<dbReference type="SUPFAM" id="SSF49899">
    <property type="entry name" value="Concanavalin A-like lectins/glucanases"/>
    <property type="match status" value="1"/>
</dbReference>
<gene>
    <name evidence="4" type="ORF">OP8BY_0568</name>
</gene>
<accession>A0A3E2BKK4</accession>
<dbReference type="Pfam" id="PF13385">
    <property type="entry name" value="Laminin_G_3"/>
    <property type="match status" value="1"/>
</dbReference>
<evidence type="ECO:0000259" key="3">
    <source>
        <dbReference type="SMART" id="SM00560"/>
    </source>
</evidence>
<evidence type="ECO:0000313" key="5">
    <source>
        <dbReference type="Proteomes" id="UP000257323"/>
    </source>
</evidence>
<organism evidence="4 5">
    <name type="scientific">Candidatus Saccharicenans subterraneus</name>
    <dbReference type="NCBI Taxonomy" id="2508984"/>
    <lineage>
        <taxon>Bacteria</taxon>
        <taxon>Candidatus Aminicenantota</taxon>
        <taxon>Candidatus Aminicenantia</taxon>
        <taxon>Candidatus Aminicenantales</taxon>
        <taxon>Candidatus Saccharicenantaceae</taxon>
        <taxon>Candidatus Saccharicenans</taxon>
    </lineage>
</organism>
<keyword evidence="1" id="KW-0732">Signal</keyword>
<reference evidence="4 5" key="1">
    <citation type="submission" date="2018-08" db="EMBL/GenBank/DDBJ databases">
        <title>Genome analysis of the thermophilic bacterium of the candidate phylum Aminicenantes from deep subsurface aquifer revealed its physiology and ecological role.</title>
        <authorList>
            <person name="Kadnikov V.V."/>
            <person name="Mardanov A.V."/>
            <person name="Beletsky A.V."/>
            <person name="Karnachuk O.V."/>
            <person name="Ravin N.V."/>
        </authorList>
    </citation>
    <scope>NUCLEOTIDE SEQUENCE [LARGE SCALE GENOMIC DNA]</scope>
    <source>
        <strain evidence="4">BY38</strain>
    </source>
</reference>
<dbReference type="EMBL" id="QUAH01000011">
    <property type="protein sequence ID" value="RFT15273.1"/>
    <property type="molecule type" value="Genomic_DNA"/>
</dbReference>
<dbReference type="InterPro" id="IPR013320">
    <property type="entry name" value="ConA-like_dom_sf"/>
</dbReference>
<comment type="caution">
    <text evidence="4">The sequence shown here is derived from an EMBL/GenBank/DDBJ whole genome shotgun (WGS) entry which is preliminary data.</text>
</comment>
<keyword evidence="2" id="KW-1015">Disulfide bond</keyword>
<dbReference type="Gene3D" id="2.60.120.200">
    <property type="match status" value="1"/>
</dbReference>
<dbReference type="AlphaFoldDB" id="A0A3E2BKK4"/>
<evidence type="ECO:0000313" key="4">
    <source>
        <dbReference type="EMBL" id="RFT15273.1"/>
    </source>
</evidence>
<protein>
    <recommendedName>
        <fullName evidence="3">LamG-like jellyroll fold domain-containing protein</fullName>
    </recommendedName>
</protein>
<dbReference type="SMART" id="SM00560">
    <property type="entry name" value="LamGL"/>
    <property type="match status" value="1"/>
</dbReference>
<evidence type="ECO:0000256" key="2">
    <source>
        <dbReference type="ARBA" id="ARBA00023157"/>
    </source>
</evidence>
<feature type="domain" description="LamG-like jellyroll fold" evidence="3">
    <location>
        <begin position="92"/>
        <end position="240"/>
    </location>
</feature>
<name>A0A3E2BKK4_9BACT</name>
<sequence length="688" mass="77613">MKKLVVVLLLVLVFLGGGLLTWPEEVGRTNLVAWWRLEAVNNNRITDAVGRKEDQITGNYKLVEGVADKAIRFDGFTTLITRNASDFPSLNQNFAIEAWVAPAAYPWNWCPVVAQHKGEVAGFYFGIGPRGEVGLGLAVNGQWHMTISEEKIPLRKWSQIAASFDQNNGVKIYINGRLVNQEKVLGKFVQSRDSNLVIGMNYEKVVPSDPVRPQATLPARFSFDGIIDEIKIYNQALDDTIVSRSFESARPGSEPDIPVRVMPSGRTGPGRFGAYYTKLKYYEEWDALWRVGDYADVVVEFDNSPIRVVFWRGTRYSPVWVMENGQWMADQSAESFTDEDGCFEHMLDAKCLYSHVRIIENTRARVVVHWRYIPVCVRQKFSQVDELTGWPDAVDEYYTFYPDGTGVRKVIMYTSGKPLGPQETIILCQPGTRPEDNVNLDAITLVNLRGESHVYSWAQGPPKLDPEKPVAPVIQVVNLKSKAKPFLIFEPGCRMRVFGIEVRGNVSPFPWWNHWPVAQIPSDGRYAQAPDRASHFSLAWGGPPIHKGEDLKYWAAWIYGTTTDRPEKLAELARSWINAPELTLSSDSYKFLGYDISQRAYLIQKSNPAGANILRGTLAAGPEKPVHNLCLVIKDWGDSEAQVIIDGERQDKSSGIRLGNIRRIDGNDLIVWLERKSIKPIKIEIKPD</sequence>
<evidence type="ECO:0000256" key="1">
    <source>
        <dbReference type="ARBA" id="ARBA00022729"/>
    </source>
</evidence>
<dbReference type="Proteomes" id="UP000257323">
    <property type="component" value="Unassembled WGS sequence"/>
</dbReference>